<proteinExistence type="inferred from homology"/>
<gene>
    <name evidence="11" type="ORF">HLB44_08115</name>
</gene>
<feature type="transmembrane region" description="Helical" evidence="9">
    <location>
        <begin position="51"/>
        <end position="70"/>
    </location>
</feature>
<dbReference type="InterPro" id="IPR055348">
    <property type="entry name" value="DctQ"/>
</dbReference>
<accession>A0ABX2EE90</accession>
<dbReference type="Pfam" id="PF04290">
    <property type="entry name" value="DctQ"/>
    <property type="match status" value="1"/>
</dbReference>
<reference evidence="11 12" key="1">
    <citation type="submission" date="2020-05" db="EMBL/GenBank/DDBJ databases">
        <title>Aquincola sp. isolate from soil.</title>
        <authorList>
            <person name="Han J."/>
            <person name="Kim D.-U."/>
        </authorList>
    </citation>
    <scope>NUCLEOTIDE SEQUENCE [LARGE SCALE GENOMIC DNA]</scope>
    <source>
        <strain evidence="11 12">S2</strain>
    </source>
</reference>
<comment type="caution">
    <text evidence="11">The sequence shown here is derived from an EMBL/GenBank/DDBJ whole genome shotgun (WGS) entry which is preliminary data.</text>
</comment>
<evidence type="ECO:0000256" key="4">
    <source>
        <dbReference type="ARBA" id="ARBA00022519"/>
    </source>
</evidence>
<dbReference type="InterPro" id="IPR007387">
    <property type="entry name" value="TRAP_DctQ"/>
</dbReference>
<dbReference type="RefSeq" id="WP_173122038.1">
    <property type="nucleotide sequence ID" value="NZ_JABRWJ010000002.1"/>
</dbReference>
<keyword evidence="3" id="KW-1003">Cell membrane</keyword>
<feature type="transmembrane region" description="Helical" evidence="9">
    <location>
        <begin position="12"/>
        <end position="39"/>
    </location>
</feature>
<dbReference type="EMBL" id="JABRWJ010000002">
    <property type="protein sequence ID" value="NRF66945.1"/>
    <property type="molecule type" value="Genomic_DNA"/>
</dbReference>
<keyword evidence="4 9" id="KW-0997">Cell inner membrane</keyword>
<feature type="transmembrane region" description="Helical" evidence="9">
    <location>
        <begin position="131"/>
        <end position="149"/>
    </location>
</feature>
<keyword evidence="2 9" id="KW-0813">Transport</keyword>
<keyword evidence="6 9" id="KW-1133">Transmembrane helix</keyword>
<evidence type="ECO:0000256" key="8">
    <source>
        <dbReference type="ARBA" id="ARBA00038436"/>
    </source>
</evidence>
<organism evidence="11 12">
    <name type="scientific">Pseudaquabacterium terrae</name>
    <dbReference type="NCBI Taxonomy" id="2732868"/>
    <lineage>
        <taxon>Bacteria</taxon>
        <taxon>Pseudomonadati</taxon>
        <taxon>Pseudomonadota</taxon>
        <taxon>Betaproteobacteria</taxon>
        <taxon>Burkholderiales</taxon>
        <taxon>Sphaerotilaceae</taxon>
        <taxon>Pseudaquabacterium</taxon>
    </lineage>
</organism>
<dbReference type="PANTHER" id="PTHR35011:SF11">
    <property type="entry name" value="TRAP TRANSPORTER SMALL PERMEASE PROTEIN"/>
    <property type="match status" value="1"/>
</dbReference>
<feature type="domain" description="Tripartite ATP-independent periplasmic transporters DctQ component" evidence="10">
    <location>
        <begin position="27"/>
        <end position="153"/>
    </location>
</feature>
<evidence type="ECO:0000313" key="12">
    <source>
        <dbReference type="Proteomes" id="UP000737171"/>
    </source>
</evidence>
<evidence type="ECO:0000256" key="3">
    <source>
        <dbReference type="ARBA" id="ARBA00022475"/>
    </source>
</evidence>
<evidence type="ECO:0000256" key="2">
    <source>
        <dbReference type="ARBA" id="ARBA00022448"/>
    </source>
</evidence>
<evidence type="ECO:0000256" key="7">
    <source>
        <dbReference type="ARBA" id="ARBA00023136"/>
    </source>
</evidence>
<feature type="transmembrane region" description="Helical" evidence="9">
    <location>
        <begin position="91"/>
        <end position="111"/>
    </location>
</feature>
<evidence type="ECO:0000259" key="10">
    <source>
        <dbReference type="Pfam" id="PF04290"/>
    </source>
</evidence>
<keyword evidence="7 9" id="KW-0472">Membrane</keyword>
<comment type="function">
    <text evidence="9">Part of the tripartite ATP-independent periplasmic (TRAP) transport system.</text>
</comment>
<dbReference type="Proteomes" id="UP000737171">
    <property type="component" value="Unassembled WGS sequence"/>
</dbReference>
<keyword evidence="12" id="KW-1185">Reference proteome</keyword>
<evidence type="ECO:0000256" key="1">
    <source>
        <dbReference type="ARBA" id="ARBA00004429"/>
    </source>
</evidence>
<protein>
    <recommendedName>
        <fullName evidence="9">TRAP transporter small permease protein</fullName>
    </recommendedName>
</protein>
<name>A0ABX2EE90_9BURK</name>
<evidence type="ECO:0000256" key="9">
    <source>
        <dbReference type="RuleBase" id="RU369079"/>
    </source>
</evidence>
<keyword evidence="5 9" id="KW-0812">Transmembrane</keyword>
<evidence type="ECO:0000313" key="11">
    <source>
        <dbReference type="EMBL" id="NRF66945.1"/>
    </source>
</evidence>
<comment type="subcellular location">
    <subcellularLocation>
        <location evidence="1 9">Cell inner membrane</location>
        <topology evidence="1 9">Multi-pass membrane protein</topology>
    </subcellularLocation>
</comment>
<evidence type="ECO:0000256" key="5">
    <source>
        <dbReference type="ARBA" id="ARBA00022692"/>
    </source>
</evidence>
<evidence type="ECO:0000256" key="6">
    <source>
        <dbReference type="ARBA" id="ARBA00022989"/>
    </source>
</evidence>
<comment type="subunit">
    <text evidence="9">The complex comprises the extracytoplasmic solute receptor protein and the two transmembrane proteins.</text>
</comment>
<dbReference type="PANTHER" id="PTHR35011">
    <property type="entry name" value="2,3-DIKETO-L-GULONATE TRAP TRANSPORTER SMALL PERMEASE PROTEIN YIAM"/>
    <property type="match status" value="1"/>
</dbReference>
<sequence length="172" mass="18933">MKNAYQQAMERLYLACVVISGVALVVITLIIPVGVFMRYAMHSPLSWPEPASVIMMVMFSFIGGAAVYRAKVHIAVQAFVNAVSEGKRRAMGWLADGCMAATALFMLGYGVQLCMTTRFQTIAEFPWLSVAYVYLPIPIAGLLTLLFLIERIWVGEPPPSSVMYSDQAAEVE</sequence>
<comment type="similarity">
    <text evidence="8 9">Belongs to the TRAP transporter small permease family.</text>
</comment>